<reference evidence="10 11" key="1">
    <citation type="submission" date="2024-07" db="EMBL/GenBank/DDBJ databases">
        <title>Section-level genome sequencing and comparative genomics of Aspergillus sections Usti and Cavernicolus.</title>
        <authorList>
            <consortium name="Lawrence Berkeley National Laboratory"/>
            <person name="Nybo J.L."/>
            <person name="Vesth T.C."/>
            <person name="Theobald S."/>
            <person name="Frisvad J.C."/>
            <person name="Larsen T.O."/>
            <person name="Kjaerboelling I."/>
            <person name="Rothschild-Mancinelli K."/>
            <person name="Lyhne E.K."/>
            <person name="Kogle M.E."/>
            <person name="Barry K."/>
            <person name="Clum A."/>
            <person name="Na H."/>
            <person name="Ledsgaard L."/>
            <person name="Lin J."/>
            <person name="Lipzen A."/>
            <person name="Kuo A."/>
            <person name="Riley R."/>
            <person name="Mondo S."/>
            <person name="Labutti K."/>
            <person name="Haridas S."/>
            <person name="Pangalinan J."/>
            <person name="Salamov A.A."/>
            <person name="Simmons B.A."/>
            <person name="Magnuson J.K."/>
            <person name="Chen J."/>
            <person name="Drula E."/>
            <person name="Henrissat B."/>
            <person name="Wiebenga A."/>
            <person name="Lubbers R.J."/>
            <person name="Gomes A.C."/>
            <person name="Makela M.R."/>
            <person name="Stajich J."/>
            <person name="Grigoriev I.V."/>
            <person name="Mortensen U.H."/>
            <person name="De Vries R.P."/>
            <person name="Baker S.E."/>
            <person name="Andersen M.R."/>
        </authorList>
    </citation>
    <scope>NUCLEOTIDE SEQUENCE [LARGE SCALE GENOMIC DNA]</scope>
    <source>
        <strain evidence="10 11">CBS 123904</strain>
    </source>
</reference>
<dbReference type="Proteomes" id="UP001610446">
    <property type="component" value="Unassembled WGS sequence"/>
</dbReference>
<dbReference type="InterPro" id="IPR001000">
    <property type="entry name" value="GH10_dom"/>
</dbReference>
<dbReference type="Pfam" id="PF00331">
    <property type="entry name" value="Glyco_hydro_10"/>
    <property type="match status" value="1"/>
</dbReference>
<feature type="non-terminal residue" evidence="10">
    <location>
        <position position="1"/>
    </location>
</feature>
<keyword evidence="5" id="KW-0858">Xylan degradation</keyword>
<evidence type="ECO:0000256" key="1">
    <source>
        <dbReference type="ARBA" id="ARBA00000681"/>
    </source>
</evidence>
<dbReference type="GO" id="GO:0016787">
    <property type="term" value="F:hydrolase activity"/>
    <property type="evidence" value="ECO:0007669"/>
    <property type="project" value="UniProtKB-KW"/>
</dbReference>
<keyword evidence="6 10" id="KW-0378">Hydrolase</keyword>
<evidence type="ECO:0000313" key="11">
    <source>
        <dbReference type="Proteomes" id="UP001610446"/>
    </source>
</evidence>
<comment type="similarity">
    <text evidence="3">Belongs to the glycosyl hydrolase 10 (cellulase F) family.</text>
</comment>
<evidence type="ECO:0000256" key="8">
    <source>
        <dbReference type="ARBA" id="ARBA00023326"/>
    </source>
</evidence>
<protein>
    <recommendedName>
        <fullName evidence="4">endo-1,4-beta-xylanase</fullName>
        <ecNumber evidence="4">3.2.1.8</ecNumber>
    </recommendedName>
</protein>
<dbReference type="EC" id="3.2.1.8" evidence="4"/>
<comment type="pathway">
    <text evidence="2">Glycan degradation; xylan degradation.</text>
</comment>
<evidence type="ECO:0000256" key="2">
    <source>
        <dbReference type="ARBA" id="ARBA00004851"/>
    </source>
</evidence>
<evidence type="ECO:0000313" key="10">
    <source>
        <dbReference type="EMBL" id="KAL2826955.1"/>
    </source>
</evidence>
<accession>A0ABR4IGU4</accession>
<evidence type="ECO:0000256" key="3">
    <source>
        <dbReference type="ARBA" id="ARBA00007495"/>
    </source>
</evidence>
<keyword evidence="8" id="KW-0624">Polysaccharide degradation</keyword>
<evidence type="ECO:0000256" key="5">
    <source>
        <dbReference type="ARBA" id="ARBA00022651"/>
    </source>
</evidence>
<name>A0ABR4IGU4_9EURO</name>
<evidence type="ECO:0000259" key="9">
    <source>
        <dbReference type="PROSITE" id="PS51760"/>
    </source>
</evidence>
<evidence type="ECO:0000256" key="7">
    <source>
        <dbReference type="ARBA" id="ARBA00023277"/>
    </source>
</evidence>
<keyword evidence="7" id="KW-0119">Carbohydrate metabolism</keyword>
<feature type="domain" description="GH10" evidence="9">
    <location>
        <begin position="1"/>
        <end position="91"/>
    </location>
</feature>
<comment type="catalytic activity">
    <reaction evidence="1">
        <text>Endohydrolysis of (1-&gt;4)-beta-D-xylosidic linkages in xylans.</text>
        <dbReference type="EC" id="3.2.1.8"/>
    </reaction>
</comment>
<dbReference type="EMBL" id="JBFXLU010000416">
    <property type="protein sequence ID" value="KAL2826955.1"/>
    <property type="molecule type" value="Genomic_DNA"/>
</dbReference>
<evidence type="ECO:0000256" key="4">
    <source>
        <dbReference type="ARBA" id="ARBA00012590"/>
    </source>
</evidence>
<comment type="caution">
    <text evidence="10">The sequence shown here is derived from an EMBL/GenBank/DDBJ whole genome shotgun (WGS) entry which is preliminary data.</text>
</comment>
<organism evidence="10 11">
    <name type="scientific">Aspergillus pseudoustus</name>
    <dbReference type="NCBI Taxonomy" id="1810923"/>
    <lineage>
        <taxon>Eukaryota</taxon>
        <taxon>Fungi</taxon>
        <taxon>Dikarya</taxon>
        <taxon>Ascomycota</taxon>
        <taxon>Pezizomycotina</taxon>
        <taxon>Eurotiomycetes</taxon>
        <taxon>Eurotiomycetidae</taxon>
        <taxon>Eurotiales</taxon>
        <taxon>Aspergillaceae</taxon>
        <taxon>Aspergillus</taxon>
        <taxon>Aspergillus subgen. Nidulantes</taxon>
    </lineage>
</organism>
<keyword evidence="11" id="KW-1185">Reference proteome</keyword>
<dbReference type="Gene3D" id="3.20.20.80">
    <property type="entry name" value="Glycosidases"/>
    <property type="match status" value="1"/>
</dbReference>
<dbReference type="PROSITE" id="PS51760">
    <property type="entry name" value="GH10_2"/>
    <property type="match status" value="1"/>
</dbReference>
<proteinExistence type="inferred from homology"/>
<dbReference type="SUPFAM" id="SSF51445">
    <property type="entry name" value="(Trans)glycosidases"/>
    <property type="match status" value="1"/>
</dbReference>
<gene>
    <name evidence="10" type="ORF">BJY01DRAFT_255832</name>
</gene>
<evidence type="ECO:0000256" key="6">
    <source>
        <dbReference type="ARBA" id="ARBA00022801"/>
    </source>
</evidence>
<dbReference type="InterPro" id="IPR017853">
    <property type="entry name" value="GH"/>
</dbReference>
<sequence length="93" mass="9921">AEHWSSTEAADALNSLADSGVAEVAITELDIAGAGSEDYLNLLNACLDQPKCVGITVWGVSDKDSWRSELTPLLYDSSYQPKEAYTAIVQALS</sequence>